<feature type="signal peptide" evidence="1">
    <location>
        <begin position="1"/>
        <end position="22"/>
    </location>
</feature>
<dbReference type="InterPro" id="IPR008999">
    <property type="entry name" value="Actin-crosslinking"/>
</dbReference>
<dbReference type="Gene3D" id="2.80.10.50">
    <property type="match status" value="1"/>
</dbReference>
<name>A0ABP6USC3_9FLAO</name>
<dbReference type="RefSeq" id="WP_344929788.1">
    <property type="nucleotide sequence ID" value="NZ_BAABCW010000019.1"/>
</dbReference>
<organism evidence="2 3">
    <name type="scientific">Aquimarina addita</name>
    <dbReference type="NCBI Taxonomy" id="870485"/>
    <lineage>
        <taxon>Bacteria</taxon>
        <taxon>Pseudomonadati</taxon>
        <taxon>Bacteroidota</taxon>
        <taxon>Flavobacteriia</taxon>
        <taxon>Flavobacteriales</taxon>
        <taxon>Flavobacteriaceae</taxon>
        <taxon>Aquimarina</taxon>
    </lineage>
</organism>
<dbReference type="Proteomes" id="UP001500459">
    <property type="component" value="Unassembled WGS sequence"/>
</dbReference>
<evidence type="ECO:0008006" key="4">
    <source>
        <dbReference type="Google" id="ProtNLM"/>
    </source>
</evidence>
<sequence>MKNYFKFSILSLVFAMTGILFTSCDTESSEESIQETATKTEIEEKATKLVYNASGINVTEVSREPIAIKGVASNLYVSSENGIGSITLSRTQIGTWETFTMITFDTGQVTFIGNNNKYLNGTSGFYAPGFNSTSFSPINLFEIDYDDTYDAYGIKPFISTRYLLDKTECPQVTSTIIPIGYCISELGFGQINTSNGSSINERTAFEIINL</sequence>
<evidence type="ECO:0000313" key="2">
    <source>
        <dbReference type="EMBL" id="GAA3518567.1"/>
    </source>
</evidence>
<proteinExistence type="predicted"/>
<dbReference type="EMBL" id="BAABCW010000019">
    <property type="protein sequence ID" value="GAA3518567.1"/>
    <property type="molecule type" value="Genomic_DNA"/>
</dbReference>
<protein>
    <recommendedName>
        <fullName evidence="4">Lipoprotein</fullName>
    </recommendedName>
</protein>
<keyword evidence="1" id="KW-0732">Signal</keyword>
<comment type="caution">
    <text evidence="2">The sequence shown here is derived from an EMBL/GenBank/DDBJ whole genome shotgun (WGS) entry which is preliminary data.</text>
</comment>
<dbReference type="PROSITE" id="PS51257">
    <property type="entry name" value="PROKAR_LIPOPROTEIN"/>
    <property type="match status" value="1"/>
</dbReference>
<evidence type="ECO:0000256" key="1">
    <source>
        <dbReference type="SAM" id="SignalP"/>
    </source>
</evidence>
<keyword evidence="3" id="KW-1185">Reference proteome</keyword>
<gene>
    <name evidence="2" type="ORF">GCM10022393_35860</name>
</gene>
<accession>A0ABP6USC3</accession>
<reference evidence="3" key="1">
    <citation type="journal article" date="2019" name="Int. J. Syst. Evol. Microbiol.">
        <title>The Global Catalogue of Microorganisms (GCM) 10K type strain sequencing project: providing services to taxonomists for standard genome sequencing and annotation.</title>
        <authorList>
            <consortium name="The Broad Institute Genomics Platform"/>
            <consortium name="The Broad Institute Genome Sequencing Center for Infectious Disease"/>
            <person name="Wu L."/>
            <person name="Ma J."/>
        </authorList>
    </citation>
    <scope>NUCLEOTIDE SEQUENCE [LARGE SCALE GENOMIC DNA]</scope>
    <source>
        <strain evidence="3">JCM 17106</strain>
    </source>
</reference>
<feature type="chain" id="PRO_5047476428" description="Lipoprotein" evidence="1">
    <location>
        <begin position="23"/>
        <end position="210"/>
    </location>
</feature>
<evidence type="ECO:0000313" key="3">
    <source>
        <dbReference type="Proteomes" id="UP001500459"/>
    </source>
</evidence>
<dbReference type="SUPFAM" id="SSF50405">
    <property type="entry name" value="Actin-crosslinking proteins"/>
    <property type="match status" value="1"/>
</dbReference>